<comment type="similarity">
    <text evidence="2">Belongs to the oxygen-dependent FAD-linked oxidoreductase family.</text>
</comment>
<dbReference type="PROSITE" id="PS00862">
    <property type="entry name" value="OX2_COVAL_FAD"/>
    <property type="match status" value="1"/>
</dbReference>
<dbReference type="PANTHER" id="PTHR43762:SF1">
    <property type="entry name" value="D-ARABINONO-1,4-LACTONE OXIDASE"/>
    <property type="match status" value="1"/>
</dbReference>
<dbReference type="SUPFAM" id="SSF56176">
    <property type="entry name" value="FAD-binding/transporter-associated domain-like"/>
    <property type="match status" value="1"/>
</dbReference>
<dbReference type="AlphaFoldDB" id="A0A9N9D4A7"/>
<sequence>MEKFVKKLASTSEKTWSNWASTVINNPQYIFLPNTLEELKDVVQNAKINGKKIRCAAQGHSWSSLSATKDYFVIVKNLTKIQVQKSEKYGWTITAEAGASIKQIDESLRSNNPPLAMNSMTVINVLRASGIVSTGAHGAKIQGASISDELVSLQIVTADGELHEFSEEKDPQEMNAARVSLGLLGIIYSVTFRVEPLFNLRMIDTFPLATDWLKPEILKHYYESSDSLEVFYWPFNQGNIDTSKDSIWVKQWIRTQDPPTISQKQITTKRQQDESILKYFFTPIYQLTAKYPAITPKTNYMLYKLVPTRSTKDEIYEAQDAIHFQSGLDIIPLNDLEFTFKVNSDFSNVHVEMLNIMSMITKLAKQGKFPLNSVAEFRINKASKAFLAPGYDADPNAIYCHFEIITFFGTPGWQEISSDIANRLIDKYQARPHWGKEWEHVPGIIPYLHTVLSDQVKAFEIVRAKYDPEKIFFDNDSLNQIFYK</sequence>
<comment type="caution">
    <text evidence="7">The sequence shown here is derived from an EMBL/GenBank/DDBJ whole genome shotgun (WGS) entry which is preliminary data.</text>
</comment>
<dbReference type="EMBL" id="CAJVPL010003149">
    <property type="protein sequence ID" value="CAG8627221.1"/>
    <property type="molecule type" value="Genomic_DNA"/>
</dbReference>
<dbReference type="InterPro" id="IPR016167">
    <property type="entry name" value="FAD-bd_PCMH_sub1"/>
</dbReference>
<dbReference type="PANTHER" id="PTHR43762">
    <property type="entry name" value="L-GULONOLACTONE OXIDASE"/>
    <property type="match status" value="1"/>
</dbReference>
<dbReference type="InterPro" id="IPR016169">
    <property type="entry name" value="FAD-bd_PCMH_sub2"/>
</dbReference>
<evidence type="ECO:0000259" key="6">
    <source>
        <dbReference type="PROSITE" id="PS51387"/>
    </source>
</evidence>
<organism evidence="7 8">
    <name type="scientific">Ambispora gerdemannii</name>
    <dbReference type="NCBI Taxonomy" id="144530"/>
    <lineage>
        <taxon>Eukaryota</taxon>
        <taxon>Fungi</taxon>
        <taxon>Fungi incertae sedis</taxon>
        <taxon>Mucoromycota</taxon>
        <taxon>Glomeromycotina</taxon>
        <taxon>Glomeromycetes</taxon>
        <taxon>Archaeosporales</taxon>
        <taxon>Ambisporaceae</taxon>
        <taxon>Ambispora</taxon>
    </lineage>
</organism>
<evidence type="ECO:0000256" key="5">
    <source>
        <dbReference type="ARBA" id="ARBA00033418"/>
    </source>
</evidence>
<comment type="pathway">
    <text evidence="1">Cofactor biosynthesis; D-erythroascorbate biosynthesis; dehydro-D-arabinono-1,4-lactone from D-arabinose: step 2/2.</text>
</comment>
<gene>
    <name evidence="7" type="ORF">AGERDE_LOCUS10349</name>
</gene>
<keyword evidence="4" id="KW-0560">Oxidoreductase</keyword>
<dbReference type="Pfam" id="PF01565">
    <property type="entry name" value="FAD_binding_4"/>
    <property type="match status" value="1"/>
</dbReference>
<dbReference type="InterPro" id="IPR007173">
    <property type="entry name" value="ALO_C"/>
</dbReference>
<dbReference type="GO" id="GO:0003885">
    <property type="term" value="F:D-arabinono-1,4-lactone oxidase activity"/>
    <property type="evidence" value="ECO:0007669"/>
    <property type="project" value="UniProtKB-EC"/>
</dbReference>
<dbReference type="InterPro" id="IPR036318">
    <property type="entry name" value="FAD-bd_PCMH-like_sf"/>
</dbReference>
<evidence type="ECO:0000256" key="1">
    <source>
        <dbReference type="ARBA" id="ARBA00005083"/>
    </source>
</evidence>
<feature type="domain" description="FAD-binding PCMH-type" evidence="6">
    <location>
        <begin position="23"/>
        <end position="197"/>
    </location>
</feature>
<dbReference type="InterPro" id="IPR010031">
    <property type="entry name" value="FAD_lactone_oxidase-like"/>
</dbReference>
<dbReference type="PROSITE" id="PS51387">
    <property type="entry name" value="FAD_PCMH"/>
    <property type="match status" value="1"/>
</dbReference>
<dbReference type="InterPro" id="IPR006094">
    <property type="entry name" value="Oxid_FAD_bind_N"/>
</dbReference>
<evidence type="ECO:0000256" key="3">
    <source>
        <dbReference type="ARBA" id="ARBA00013136"/>
    </source>
</evidence>
<evidence type="ECO:0000256" key="2">
    <source>
        <dbReference type="ARBA" id="ARBA00005466"/>
    </source>
</evidence>
<reference evidence="7" key="1">
    <citation type="submission" date="2021-06" db="EMBL/GenBank/DDBJ databases">
        <authorList>
            <person name="Kallberg Y."/>
            <person name="Tangrot J."/>
            <person name="Rosling A."/>
        </authorList>
    </citation>
    <scope>NUCLEOTIDE SEQUENCE</scope>
    <source>
        <strain evidence="7">MT106</strain>
    </source>
</reference>
<dbReference type="PIRSF" id="PIRSF000136">
    <property type="entry name" value="LGO_GLO"/>
    <property type="match status" value="1"/>
</dbReference>
<dbReference type="GO" id="GO:0016020">
    <property type="term" value="C:membrane"/>
    <property type="evidence" value="ECO:0007669"/>
    <property type="project" value="InterPro"/>
</dbReference>
<dbReference type="Gene3D" id="3.30.43.10">
    <property type="entry name" value="Uridine Diphospho-n-acetylenolpyruvylglucosamine Reductase, domain 2"/>
    <property type="match status" value="1"/>
</dbReference>
<proteinExistence type="inferred from homology"/>
<dbReference type="OrthoDB" id="610608at2759"/>
<dbReference type="EC" id="1.1.3.37" evidence="3"/>
<dbReference type="InterPro" id="IPR006093">
    <property type="entry name" value="Oxy_OxRdtase_FAD_BS"/>
</dbReference>
<evidence type="ECO:0000256" key="4">
    <source>
        <dbReference type="ARBA" id="ARBA00023002"/>
    </source>
</evidence>
<name>A0A9N9D4A7_9GLOM</name>
<dbReference type="Gene3D" id="3.30.70.2520">
    <property type="match status" value="1"/>
</dbReference>
<dbReference type="Gene3D" id="3.30.465.10">
    <property type="match status" value="1"/>
</dbReference>
<evidence type="ECO:0000313" key="8">
    <source>
        <dbReference type="Proteomes" id="UP000789831"/>
    </source>
</evidence>
<dbReference type="GO" id="GO:0071949">
    <property type="term" value="F:FAD binding"/>
    <property type="evidence" value="ECO:0007669"/>
    <property type="project" value="InterPro"/>
</dbReference>
<keyword evidence="8" id="KW-1185">Reference proteome</keyword>
<evidence type="ECO:0000313" key="7">
    <source>
        <dbReference type="EMBL" id="CAG8627221.1"/>
    </source>
</evidence>
<dbReference type="Proteomes" id="UP000789831">
    <property type="component" value="Unassembled WGS sequence"/>
</dbReference>
<dbReference type="InterPro" id="IPR016166">
    <property type="entry name" value="FAD-bd_PCMH"/>
</dbReference>
<accession>A0A9N9D4A7</accession>
<protein>
    <recommendedName>
        <fullName evidence="3">D-arabinono-1,4-lactone oxidase</fullName>
        <ecNumber evidence="3">1.1.3.37</ecNumber>
    </recommendedName>
    <alternativeName>
        <fullName evidence="5">L-galactono-gamma-lactone oxidase</fullName>
    </alternativeName>
</protein>
<dbReference type="Pfam" id="PF04030">
    <property type="entry name" value="ALO"/>
    <property type="match status" value="1"/>
</dbReference>